<evidence type="ECO:0000313" key="1">
    <source>
        <dbReference type="EMBL" id="CAG2204465.1"/>
    </source>
</evidence>
<dbReference type="SUPFAM" id="SSF101898">
    <property type="entry name" value="NHL repeat"/>
    <property type="match status" value="1"/>
</dbReference>
<dbReference type="Gene3D" id="2.120.10.30">
    <property type="entry name" value="TolB, C-terminal domain"/>
    <property type="match status" value="1"/>
</dbReference>
<proteinExistence type="predicted"/>
<gene>
    <name evidence="1" type="ORF">MEDL_18920</name>
</gene>
<dbReference type="AlphaFoldDB" id="A0A8S3RH96"/>
<dbReference type="Proteomes" id="UP000683360">
    <property type="component" value="Unassembled WGS sequence"/>
</dbReference>
<protein>
    <submittedName>
        <fullName evidence="1">TRIM2_3</fullName>
    </submittedName>
</protein>
<dbReference type="InterPro" id="IPR011042">
    <property type="entry name" value="6-blade_b-propeller_TolB-like"/>
</dbReference>
<keyword evidence="2" id="KW-1185">Reference proteome</keyword>
<name>A0A8S3RH96_MYTED</name>
<reference evidence="1" key="1">
    <citation type="submission" date="2021-03" db="EMBL/GenBank/DDBJ databases">
        <authorList>
            <person name="Bekaert M."/>
        </authorList>
    </citation>
    <scope>NUCLEOTIDE SEQUENCE</scope>
</reference>
<dbReference type="OrthoDB" id="6071540at2759"/>
<sequence length="280" mass="31421">MKEVLGSVIRLPKISLIHTFDVFFLEISGLVSLTVDICVMYSDNSGKFKYFTISGSKFVTPKDIQDESRKYNRNLPKITDITNYNGELLLSDMRLLRNTGTFEKLSLPFIRDELKCTGIHSSRYNVVMVGFITNWRSAGILELSNIGYSNQSFGIREMMRRVECDTKNNEALFICPEKIITNINGDICVIDRINSDKAKVVVIGKWGKPKWTYSGHPSINSETEFSPNDIITTSSGLVLVAEEGTDAIHVISKEGQFICNCISDSVITNPVSICFDKKDS</sequence>
<dbReference type="EMBL" id="CAJPWZ010000957">
    <property type="protein sequence ID" value="CAG2204465.1"/>
    <property type="molecule type" value="Genomic_DNA"/>
</dbReference>
<organism evidence="1 2">
    <name type="scientific">Mytilus edulis</name>
    <name type="common">Blue mussel</name>
    <dbReference type="NCBI Taxonomy" id="6550"/>
    <lineage>
        <taxon>Eukaryota</taxon>
        <taxon>Metazoa</taxon>
        <taxon>Spiralia</taxon>
        <taxon>Lophotrochozoa</taxon>
        <taxon>Mollusca</taxon>
        <taxon>Bivalvia</taxon>
        <taxon>Autobranchia</taxon>
        <taxon>Pteriomorphia</taxon>
        <taxon>Mytilida</taxon>
        <taxon>Mytiloidea</taxon>
        <taxon>Mytilidae</taxon>
        <taxon>Mytilinae</taxon>
        <taxon>Mytilus</taxon>
    </lineage>
</organism>
<evidence type="ECO:0000313" key="2">
    <source>
        <dbReference type="Proteomes" id="UP000683360"/>
    </source>
</evidence>
<accession>A0A8S3RH96</accession>
<comment type="caution">
    <text evidence="1">The sequence shown here is derived from an EMBL/GenBank/DDBJ whole genome shotgun (WGS) entry which is preliminary data.</text>
</comment>